<dbReference type="EMBL" id="CP003531">
    <property type="protein sequence ID" value="AFK50536.1"/>
    <property type="molecule type" value="Genomic_DNA"/>
</dbReference>
<dbReference type="Proteomes" id="UP000005270">
    <property type="component" value="Chromosome"/>
</dbReference>
<dbReference type="STRING" id="1184251.TCELL_0111"/>
<gene>
    <name evidence="1" type="ordered locus">TCELL_0111</name>
</gene>
<accession>I3TCP8</accession>
<keyword evidence="2" id="KW-1185">Reference proteome</keyword>
<protein>
    <submittedName>
        <fullName evidence="1">Uncharacterized protein</fullName>
    </submittedName>
</protein>
<proteinExistence type="predicted"/>
<reference evidence="1 2" key="1">
    <citation type="journal article" date="2012" name="J. Bacteriol.">
        <title>Complete genome sequence of the hyperthermophilic cellulolytic Crenarchaeon 'Thermogladius cellulolyticus' 1633.</title>
        <authorList>
            <person name="Mardanov A.V."/>
            <person name="Kochetkova T.V."/>
            <person name="Beletsky A.V."/>
            <person name="Bonch-Osmolovskaya E.A."/>
            <person name="Ravin N.V."/>
            <person name="Skryabin K.G."/>
        </authorList>
    </citation>
    <scope>NUCLEOTIDE SEQUENCE [LARGE SCALE GENOMIC DNA]</scope>
    <source>
        <strain evidence="2">DSM 22663 / VKM B-2946 / 1633</strain>
    </source>
</reference>
<dbReference type="HOGENOM" id="CLU_3338674_0_0_2"/>
<dbReference type="InParanoid" id="I3TCP8"/>
<evidence type="ECO:0000313" key="1">
    <source>
        <dbReference type="EMBL" id="AFK50536.1"/>
    </source>
</evidence>
<dbReference type="AlphaFoldDB" id="I3TCP8"/>
<organism evidence="1 2">
    <name type="scientific">Thermogladius calderae (strain DSM 22663 / VKM B-2946 / 1633)</name>
    <dbReference type="NCBI Taxonomy" id="1184251"/>
    <lineage>
        <taxon>Archaea</taxon>
        <taxon>Thermoproteota</taxon>
        <taxon>Thermoprotei</taxon>
        <taxon>Desulfurococcales</taxon>
        <taxon>Desulfurococcaceae</taxon>
        <taxon>Thermogladius</taxon>
    </lineage>
</organism>
<sequence>MKLSTLVCVKWPPPVSILAWKALVESTVETILYLENE</sequence>
<dbReference type="KEGG" id="thg:TCELL_0111"/>
<evidence type="ECO:0000313" key="2">
    <source>
        <dbReference type="Proteomes" id="UP000005270"/>
    </source>
</evidence>
<name>I3TCP8_THEC1</name>